<evidence type="ECO:0000256" key="4">
    <source>
        <dbReference type="ARBA" id="ARBA00023143"/>
    </source>
</evidence>
<dbReference type="GO" id="GO:0071978">
    <property type="term" value="P:bacterial-type flagellum-dependent swarming motility"/>
    <property type="evidence" value="ECO:0007669"/>
    <property type="project" value="TreeGrafter"/>
</dbReference>
<dbReference type="PANTHER" id="PTHR30435">
    <property type="entry name" value="FLAGELLAR PROTEIN"/>
    <property type="match status" value="1"/>
</dbReference>
<dbReference type="InterPro" id="IPR011491">
    <property type="entry name" value="FlgE_D2"/>
</dbReference>
<dbReference type="SUPFAM" id="SSF117143">
    <property type="entry name" value="Flagellar hook protein flgE"/>
    <property type="match status" value="1"/>
</dbReference>
<evidence type="ECO:0000313" key="10">
    <source>
        <dbReference type="EMBL" id="RJF96691.1"/>
    </source>
</evidence>
<keyword evidence="11" id="KW-1185">Reference proteome</keyword>
<comment type="subcellular location">
    <subcellularLocation>
        <location evidence="1 5">Bacterial flagellum basal body</location>
    </subcellularLocation>
</comment>
<proteinExistence type="inferred from homology"/>
<dbReference type="InterPro" id="IPR053967">
    <property type="entry name" value="LlgE_F_G-like_D1"/>
</dbReference>
<evidence type="ECO:0000256" key="1">
    <source>
        <dbReference type="ARBA" id="ARBA00004117"/>
    </source>
</evidence>
<dbReference type="NCBIfam" id="TIGR03506">
    <property type="entry name" value="FlgEFG_subfam"/>
    <property type="match status" value="1"/>
</dbReference>
<evidence type="ECO:0000259" key="9">
    <source>
        <dbReference type="Pfam" id="PF22692"/>
    </source>
</evidence>
<dbReference type="PANTHER" id="PTHR30435:SF1">
    <property type="entry name" value="FLAGELLAR HOOK PROTEIN FLGE"/>
    <property type="match status" value="1"/>
</dbReference>
<evidence type="ECO:0000313" key="11">
    <source>
        <dbReference type="Proteomes" id="UP000285190"/>
    </source>
</evidence>
<keyword evidence="10" id="KW-0966">Cell projection</keyword>
<dbReference type="EMBL" id="QYUN01000003">
    <property type="protein sequence ID" value="RJF96691.1"/>
    <property type="molecule type" value="Genomic_DNA"/>
</dbReference>
<feature type="domain" description="Flagellar basal-body/hook protein C-terminal" evidence="7">
    <location>
        <begin position="350"/>
        <end position="393"/>
    </location>
</feature>
<feature type="domain" description="Flagellar hook protein FlgE D2" evidence="8">
    <location>
        <begin position="160"/>
        <end position="276"/>
    </location>
</feature>
<protein>
    <recommendedName>
        <fullName evidence="3 5">Flagellar hook protein FlgE</fullName>
    </recommendedName>
</protein>
<dbReference type="GO" id="GO:0005829">
    <property type="term" value="C:cytosol"/>
    <property type="evidence" value="ECO:0007669"/>
    <property type="project" value="TreeGrafter"/>
</dbReference>
<dbReference type="Pfam" id="PF00460">
    <property type="entry name" value="Flg_bb_rod"/>
    <property type="match status" value="1"/>
</dbReference>
<dbReference type="InterPro" id="IPR020013">
    <property type="entry name" value="Flagellar_FlgE/F/G"/>
</dbReference>
<organism evidence="10 11">
    <name type="scientific">Noviherbaspirillum cavernae</name>
    <dbReference type="NCBI Taxonomy" id="2320862"/>
    <lineage>
        <taxon>Bacteria</taxon>
        <taxon>Pseudomonadati</taxon>
        <taxon>Pseudomonadota</taxon>
        <taxon>Betaproteobacteria</taxon>
        <taxon>Burkholderiales</taxon>
        <taxon>Oxalobacteraceae</taxon>
        <taxon>Noviherbaspirillum</taxon>
    </lineage>
</organism>
<comment type="function">
    <text evidence="5">A flexible structure which links the flagellar filament to the drive apparatus in the basal body.</text>
</comment>
<evidence type="ECO:0000259" key="8">
    <source>
        <dbReference type="Pfam" id="PF07559"/>
    </source>
</evidence>
<evidence type="ECO:0000256" key="2">
    <source>
        <dbReference type="ARBA" id="ARBA00009677"/>
    </source>
</evidence>
<dbReference type="AlphaFoldDB" id="A0A418WVY7"/>
<dbReference type="Pfam" id="PF22692">
    <property type="entry name" value="LlgE_F_G_D1"/>
    <property type="match status" value="1"/>
</dbReference>
<dbReference type="GO" id="GO:0009424">
    <property type="term" value="C:bacterial-type flagellum hook"/>
    <property type="evidence" value="ECO:0007669"/>
    <property type="project" value="TreeGrafter"/>
</dbReference>
<evidence type="ECO:0000259" key="7">
    <source>
        <dbReference type="Pfam" id="PF06429"/>
    </source>
</evidence>
<dbReference type="InterPro" id="IPR037925">
    <property type="entry name" value="FlgE/F/G-like"/>
</dbReference>
<comment type="caution">
    <text evidence="10">The sequence shown here is derived from an EMBL/GenBank/DDBJ whole genome shotgun (WGS) entry which is preliminary data.</text>
</comment>
<accession>A0A418WVY7</accession>
<gene>
    <name evidence="10" type="ORF">D3870_19970</name>
</gene>
<reference evidence="10 11" key="1">
    <citation type="submission" date="2018-09" db="EMBL/GenBank/DDBJ databases">
        <authorList>
            <person name="Zhu H."/>
        </authorList>
    </citation>
    <scope>NUCLEOTIDE SEQUENCE [LARGE SCALE GENOMIC DNA]</scope>
    <source>
        <strain evidence="10 11">K2R10-39</strain>
    </source>
</reference>
<keyword evidence="10" id="KW-0282">Flagellum</keyword>
<dbReference type="Proteomes" id="UP000285190">
    <property type="component" value="Unassembled WGS sequence"/>
</dbReference>
<dbReference type="RefSeq" id="WP_119742818.1">
    <property type="nucleotide sequence ID" value="NZ_QYUN01000003.1"/>
</dbReference>
<dbReference type="InterPro" id="IPR037058">
    <property type="entry name" value="Falgellar_hook_FlgE_sf"/>
</dbReference>
<dbReference type="Gene3D" id="2.60.98.20">
    <property type="entry name" value="Flagellar hook protein FlgE"/>
    <property type="match status" value="1"/>
</dbReference>
<keyword evidence="4 5" id="KW-0975">Bacterial flagellum</keyword>
<feature type="domain" description="Flagellar basal body rod protein N-terminal" evidence="6">
    <location>
        <begin position="5"/>
        <end position="33"/>
    </location>
</feature>
<evidence type="ECO:0000256" key="5">
    <source>
        <dbReference type="RuleBase" id="RU362116"/>
    </source>
</evidence>
<comment type="similarity">
    <text evidence="2 5">Belongs to the flagella basal body rod proteins family.</text>
</comment>
<dbReference type="InterPro" id="IPR001444">
    <property type="entry name" value="Flag_bb_rod_N"/>
</dbReference>
<dbReference type="OrthoDB" id="8578401at2"/>
<dbReference type="GO" id="GO:0009425">
    <property type="term" value="C:bacterial-type flagellum basal body"/>
    <property type="evidence" value="ECO:0007669"/>
    <property type="project" value="UniProtKB-SubCell"/>
</dbReference>
<dbReference type="Pfam" id="PF07559">
    <property type="entry name" value="FlgE_D2"/>
    <property type="match status" value="1"/>
</dbReference>
<name>A0A418WVY7_9BURK</name>
<keyword evidence="10" id="KW-0969">Cilium</keyword>
<dbReference type="InterPro" id="IPR010930">
    <property type="entry name" value="Flg_bb/hook_C_dom"/>
</dbReference>
<feature type="domain" description="Flagellar hook protein FlgE/F/G-like D1" evidence="9">
    <location>
        <begin position="76"/>
        <end position="138"/>
    </location>
</feature>
<dbReference type="InterPro" id="IPR019776">
    <property type="entry name" value="Flagellar_basal_body_rod_CS"/>
</dbReference>
<dbReference type="PROSITE" id="PS00588">
    <property type="entry name" value="FLAGELLA_BB_ROD"/>
    <property type="match status" value="1"/>
</dbReference>
<evidence type="ECO:0000259" key="6">
    <source>
        <dbReference type="Pfam" id="PF00460"/>
    </source>
</evidence>
<sequence length="395" mass="40699">MSFDIALSGIQGINKQLDAISSNIANSSTYGYKSSRANFSSMYAGTQPTGTEVSSLTQSIGMSGNVSTTGGLMDAAIQGRGFFVSRDSSGAMLYSRVGIFSVNKDGYVVDGFGRRTQGYGVTPGSTALGPMGDLTVPTGQIAAQASTKLQYVGNMSAGWTAPAVAVFDKTDALSYNSSKTSSVYDSLGNQHSVTQYFVKTATNQVTVHYTMDGTDLAATTTMDFDTAGQLVNPAAPVALALGTPTGAAALTVNLDYTGTTQFAGDATTTANASDGYASGTLTGVQIAEDGAVMAQYSNGQKQSVGMLVLATFPDEQSLVPVSDTSWAASNASGTPLYSMAGIGMAGKLTTGALEQSNVDITSELVELMTSQRNYQANSKVISAESAMMQALMQAM</sequence>
<dbReference type="Pfam" id="PF06429">
    <property type="entry name" value="Flg_bbr_C"/>
    <property type="match status" value="1"/>
</dbReference>
<evidence type="ECO:0000256" key="3">
    <source>
        <dbReference type="ARBA" id="ARBA00019015"/>
    </source>
</evidence>